<evidence type="ECO:0000256" key="3">
    <source>
        <dbReference type="ARBA" id="ARBA00005638"/>
    </source>
</evidence>
<comment type="caution">
    <text evidence="10">The sequence shown here is derived from an EMBL/GenBank/DDBJ whole genome shotgun (WGS) entry which is preliminary data.</text>
</comment>
<evidence type="ECO:0000256" key="2">
    <source>
        <dbReference type="ARBA" id="ARBA00004735"/>
    </source>
</evidence>
<evidence type="ECO:0000256" key="4">
    <source>
        <dbReference type="ARBA" id="ARBA00012655"/>
    </source>
</evidence>
<feature type="domain" description="Porphobilinogen deaminase N-terminal" evidence="8">
    <location>
        <begin position="6"/>
        <end position="217"/>
    </location>
</feature>
<gene>
    <name evidence="10" type="ORF">AFUS01_LOCUS43865</name>
</gene>
<dbReference type="EC" id="2.5.1.61" evidence="4"/>
<evidence type="ECO:0000259" key="8">
    <source>
        <dbReference type="Pfam" id="PF01379"/>
    </source>
</evidence>
<dbReference type="InterPro" id="IPR000860">
    <property type="entry name" value="HemC"/>
</dbReference>
<dbReference type="EMBL" id="CAJVCH010570206">
    <property type="protein sequence ID" value="CAG7834350.1"/>
    <property type="molecule type" value="Genomic_DNA"/>
</dbReference>
<evidence type="ECO:0000313" key="10">
    <source>
        <dbReference type="EMBL" id="CAG7834350.1"/>
    </source>
</evidence>
<reference evidence="10" key="1">
    <citation type="submission" date="2021-06" db="EMBL/GenBank/DDBJ databases">
        <authorList>
            <person name="Hodson N. C."/>
            <person name="Mongue J. A."/>
            <person name="Jaron S. K."/>
        </authorList>
    </citation>
    <scope>NUCLEOTIDE SEQUENCE</scope>
</reference>
<dbReference type="FunFam" id="3.40.190.10:FF:000260">
    <property type="entry name" value="Porphobilinogen deaminase"/>
    <property type="match status" value="1"/>
</dbReference>
<dbReference type="FunFam" id="3.40.190.10:FF:000005">
    <property type="entry name" value="Porphobilinogen deaminase"/>
    <property type="match status" value="1"/>
</dbReference>
<dbReference type="HAMAP" id="MF_00260">
    <property type="entry name" value="Porphobil_deam"/>
    <property type="match status" value="1"/>
</dbReference>
<dbReference type="Proteomes" id="UP000708208">
    <property type="component" value="Unassembled WGS sequence"/>
</dbReference>
<proteinExistence type="inferred from homology"/>
<dbReference type="GO" id="GO:0006782">
    <property type="term" value="P:protoporphyrinogen IX biosynthetic process"/>
    <property type="evidence" value="ECO:0007669"/>
    <property type="project" value="UniProtKB-UniPathway"/>
</dbReference>
<dbReference type="InterPro" id="IPR022417">
    <property type="entry name" value="Porphobilin_deaminase_N"/>
</dbReference>
<dbReference type="Pfam" id="PF01379">
    <property type="entry name" value="Porphobil_deam"/>
    <property type="match status" value="1"/>
</dbReference>
<dbReference type="PANTHER" id="PTHR11557:SF0">
    <property type="entry name" value="PORPHOBILINOGEN DEAMINASE"/>
    <property type="match status" value="1"/>
</dbReference>
<dbReference type="UniPathway" id="UPA00251">
    <property type="reaction ID" value="UER00319"/>
</dbReference>
<dbReference type="OrthoDB" id="564646at2759"/>
<dbReference type="NCBIfam" id="TIGR00212">
    <property type="entry name" value="hemC"/>
    <property type="match status" value="1"/>
</dbReference>
<dbReference type="Pfam" id="PF03900">
    <property type="entry name" value="Porphobil_deamC"/>
    <property type="match status" value="1"/>
</dbReference>
<evidence type="ECO:0000256" key="1">
    <source>
        <dbReference type="ARBA" id="ARBA00001916"/>
    </source>
</evidence>
<dbReference type="GO" id="GO:0004418">
    <property type="term" value="F:hydroxymethylbilane synthase activity"/>
    <property type="evidence" value="ECO:0007669"/>
    <property type="project" value="UniProtKB-EC"/>
</dbReference>
<keyword evidence="5" id="KW-0808">Transferase</keyword>
<dbReference type="InterPro" id="IPR022418">
    <property type="entry name" value="Porphobilinogen_deaminase_C"/>
</dbReference>
<evidence type="ECO:0000256" key="5">
    <source>
        <dbReference type="ARBA" id="ARBA00022679"/>
    </source>
</evidence>
<keyword evidence="11" id="KW-1185">Reference proteome</keyword>
<dbReference type="PROSITE" id="PS00533">
    <property type="entry name" value="PORPHOBILINOGEN_DEAM"/>
    <property type="match status" value="1"/>
</dbReference>
<evidence type="ECO:0000259" key="9">
    <source>
        <dbReference type="Pfam" id="PF03900"/>
    </source>
</evidence>
<dbReference type="AlphaFoldDB" id="A0A8J2M998"/>
<sequence>MKTSYKVGSRNSQLAMIQTNWIVDRLRDLHPDFTFEIVGMSTMGDKILNVALPKIGEKSLFTKELEDALLVDEIDFVVHSLKDLPTQLPPELTIAAITEREDPRDAVMFNPKFKGCQLATLPPGSKIGTSSLRRIAQLKNRFPHLEFIDVRGNLNTRLRKLDDPEGPYSALILAAAGIGRMGWNDRIGQFLEREDCMHAVGQGALAVECASKNEEIIKLLGELVHPITYYCCIAERTFLRTLEGGCSVPVAVSSNLQLVDGNNKLCLQGSVWSLDGSKSIINELLVNLNNDEDLISSQETPGVIDMTSVSVCSFPGFKENAAEKCALLGKCLGNKLLQLGAKEILLEVRQSGAIKSVRNEETLNSLHLRDLRLTLLGTVSQNGYKELIVNPCRTFRRTKPPKVTRLLRAHPTMSENPGSTGPVDNDDKIFKPISGDESGQDVTEIESYCVNCGENVSLSSFGQLGNCCTGTISPP</sequence>
<dbReference type="PANTHER" id="PTHR11557">
    <property type="entry name" value="PORPHOBILINOGEN DEAMINASE"/>
    <property type="match status" value="1"/>
</dbReference>
<comment type="cofactor">
    <cofactor evidence="1">
        <name>dipyrromethane</name>
        <dbReference type="ChEBI" id="CHEBI:60342"/>
    </cofactor>
</comment>
<feature type="domain" description="Porphobilinogen deaminase C-terminal" evidence="9">
    <location>
        <begin position="230"/>
        <end position="288"/>
    </location>
</feature>
<evidence type="ECO:0000313" key="11">
    <source>
        <dbReference type="Proteomes" id="UP000708208"/>
    </source>
</evidence>
<name>A0A8J2M998_9HEXA</name>
<dbReference type="CDD" id="cd13645">
    <property type="entry name" value="PBP2_HuPBGD_like"/>
    <property type="match status" value="1"/>
</dbReference>
<evidence type="ECO:0000256" key="6">
    <source>
        <dbReference type="ARBA" id="ARBA00023244"/>
    </source>
</evidence>
<evidence type="ECO:0000256" key="7">
    <source>
        <dbReference type="ARBA" id="ARBA00033064"/>
    </source>
</evidence>
<protein>
    <recommendedName>
        <fullName evidence="4">hydroxymethylbilane synthase</fullName>
        <ecNumber evidence="4">2.5.1.61</ecNumber>
    </recommendedName>
    <alternativeName>
        <fullName evidence="7">Hydroxymethylbilane synthase</fullName>
    </alternativeName>
</protein>
<comment type="similarity">
    <text evidence="3">Belongs to the HMBS family.</text>
</comment>
<accession>A0A8J2M998</accession>
<dbReference type="InterPro" id="IPR022419">
    <property type="entry name" value="Porphobilin_deaminase_cofac_BS"/>
</dbReference>
<dbReference type="GO" id="GO:0005737">
    <property type="term" value="C:cytoplasm"/>
    <property type="evidence" value="ECO:0007669"/>
    <property type="project" value="TreeGrafter"/>
</dbReference>
<comment type="pathway">
    <text evidence="2">Porphyrin-containing compound metabolism; protoporphyrin-IX biosynthesis; coproporphyrinogen-III from 5-aminolevulinate: step 2/4.</text>
</comment>
<organism evidence="10 11">
    <name type="scientific">Allacma fusca</name>
    <dbReference type="NCBI Taxonomy" id="39272"/>
    <lineage>
        <taxon>Eukaryota</taxon>
        <taxon>Metazoa</taxon>
        <taxon>Ecdysozoa</taxon>
        <taxon>Arthropoda</taxon>
        <taxon>Hexapoda</taxon>
        <taxon>Collembola</taxon>
        <taxon>Symphypleona</taxon>
        <taxon>Sminthuridae</taxon>
        <taxon>Allacma</taxon>
    </lineage>
</organism>
<keyword evidence="6" id="KW-0627">Porphyrin biosynthesis</keyword>